<dbReference type="OrthoDB" id="9804774at2"/>
<dbReference type="KEGG" id="ppai:E1956_19290"/>
<keyword evidence="2" id="KW-0560">Oxidoreductase</keyword>
<feature type="domain" description="Ketoreductase" evidence="4">
    <location>
        <begin position="8"/>
        <end position="199"/>
    </location>
</feature>
<comment type="similarity">
    <text evidence="1 3">Belongs to the short-chain dehydrogenases/reductases (SDR) family.</text>
</comment>
<sequence length="303" mass="31420">MSIRFDGKVAIVTGAGAGLGRQHALAFAARGAKVVVNDFGGGRDGTGGSSEAALAVVEEIRASGGTAIANGANVADFAQVQAMVAQTLDAFGRIDILVNNAGILRDKSFAKMDVADFRAVLDVHLMGSMHCTKAVWETMREQKYGRIVMTTSAAGLYGSFGQANYGAAKMALVGLMNVLHQEGFKSNIKVNTIAPIAATRMTEEILPPAALAAIQPERVTPAVLFLCSEDAPSRVVLSAGGGSFAAATVVETAPCHIADGDLSPESIADRFAEIADWNTASAYAEAGQEVGRFIEAALKSARD</sequence>
<dbReference type="RefSeq" id="WP_134752002.1">
    <property type="nucleotide sequence ID" value="NZ_CP038149.1"/>
</dbReference>
<dbReference type="InterPro" id="IPR020904">
    <property type="entry name" value="Sc_DH/Rdtase_CS"/>
</dbReference>
<dbReference type="InterPro" id="IPR036291">
    <property type="entry name" value="NAD(P)-bd_dom_sf"/>
</dbReference>
<evidence type="ECO:0000256" key="3">
    <source>
        <dbReference type="RuleBase" id="RU000363"/>
    </source>
</evidence>
<dbReference type="EMBL" id="CP038149">
    <property type="protein sequence ID" value="QBQ99343.1"/>
    <property type="molecule type" value="Genomic_DNA"/>
</dbReference>
<dbReference type="InterPro" id="IPR002347">
    <property type="entry name" value="SDR_fam"/>
</dbReference>
<dbReference type="PRINTS" id="PR00080">
    <property type="entry name" value="SDRFAMILY"/>
</dbReference>
<dbReference type="SMART" id="SM00822">
    <property type="entry name" value="PKS_KR"/>
    <property type="match status" value="1"/>
</dbReference>
<evidence type="ECO:0000256" key="1">
    <source>
        <dbReference type="ARBA" id="ARBA00006484"/>
    </source>
</evidence>
<keyword evidence="6" id="KW-1185">Reference proteome</keyword>
<dbReference type="PRINTS" id="PR00081">
    <property type="entry name" value="GDHRDH"/>
</dbReference>
<protein>
    <submittedName>
        <fullName evidence="5">SDR family NAD(P)-dependent oxidoreductase</fullName>
    </submittedName>
</protein>
<dbReference type="PANTHER" id="PTHR45024:SF2">
    <property type="entry name" value="SCP2 DOMAIN-CONTAINING PROTEIN"/>
    <property type="match status" value="1"/>
</dbReference>
<dbReference type="InterPro" id="IPR057326">
    <property type="entry name" value="KR_dom"/>
</dbReference>
<dbReference type="PANTHER" id="PTHR45024">
    <property type="entry name" value="DEHYDROGENASES, SHORT CHAIN"/>
    <property type="match status" value="1"/>
</dbReference>
<dbReference type="Gene3D" id="3.40.50.720">
    <property type="entry name" value="NAD(P)-binding Rossmann-like Domain"/>
    <property type="match status" value="1"/>
</dbReference>
<dbReference type="InterPro" id="IPR051687">
    <property type="entry name" value="Peroxisomal_Beta-Oxidation"/>
</dbReference>
<name>A0A4P7CZ36_9BURK</name>
<gene>
    <name evidence="5" type="ORF">E1956_19290</name>
</gene>
<dbReference type="Pfam" id="PF00106">
    <property type="entry name" value="adh_short"/>
    <property type="match status" value="1"/>
</dbReference>
<dbReference type="AlphaFoldDB" id="A0A4P7CZ36"/>
<evidence type="ECO:0000259" key="4">
    <source>
        <dbReference type="SMART" id="SM00822"/>
    </source>
</evidence>
<reference evidence="5 6" key="1">
    <citation type="submission" date="2019-03" db="EMBL/GenBank/DDBJ databases">
        <title>Paraburkholderia sp. 7MH5, isolated from subtropical forest soil.</title>
        <authorList>
            <person name="Gao Z.-H."/>
            <person name="Qiu L.-H."/>
        </authorList>
    </citation>
    <scope>NUCLEOTIDE SEQUENCE [LARGE SCALE GENOMIC DNA]</scope>
    <source>
        <strain evidence="5 6">7MH5</strain>
    </source>
</reference>
<dbReference type="FunFam" id="3.40.50.720:FF:000084">
    <property type="entry name" value="Short-chain dehydrogenase reductase"/>
    <property type="match status" value="1"/>
</dbReference>
<organism evidence="5 6">
    <name type="scientific">Paraburkholderia pallida</name>
    <dbReference type="NCBI Taxonomy" id="2547399"/>
    <lineage>
        <taxon>Bacteria</taxon>
        <taxon>Pseudomonadati</taxon>
        <taxon>Pseudomonadota</taxon>
        <taxon>Betaproteobacteria</taxon>
        <taxon>Burkholderiales</taxon>
        <taxon>Burkholderiaceae</taxon>
        <taxon>Paraburkholderia</taxon>
    </lineage>
</organism>
<evidence type="ECO:0000313" key="6">
    <source>
        <dbReference type="Proteomes" id="UP000295727"/>
    </source>
</evidence>
<accession>A0A4P7CZ36</accession>
<proteinExistence type="inferred from homology"/>
<dbReference type="Proteomes" id="UP000295727">
    <property type="component" value="Chromosome 2"/>
</dbReference>
<dbReference type="PROSITE" id="PS00061">
    <property type="entry name" value="ADH_SHORT"/>
    <property type="match status" value="1"/>
</dbReference>
<dbReference type="SUPFAM" id="SSF51735">
    <property type="entry name" value="NAD(P)-binding Rossmann-fold domains"/>
    <property type="match status" value="1"/>
</dbReference>
<evidence type="ECO:0000313" key="5">
    <source>
        <dbReference type="EMBL" id="QBQ99343.1"/>
    </source>
</evidence>
<dbReference type="GO" id="GO:0016491">
    <property type="term" value="F:oxidoreductase activity"/>
    <property type="evidence" value="ECO:0007669"/>
    <property type="project" value="UniProtKB-KW"/>
</dbReference>
<evidence type="ECO:0000256" key="2">
    <source>
        <dbReference type="ARBA" id="ARBA00023002"/>
    </source>
</evidence>